<dbReference type="PANTHER" id="PTHR11918:SF45">
    <property type="entry name" value="THREONYLCARBAMOYLADENOSINE TRNA METHYLTHIOTRANSFERASE"/>
    <property type="match status" value="1"/>
</dbReference>
<evidence type="ECO:0000256" key="6">
    <source>
        <dbReference type="ARBA" id="ARBA00022679"/>
    </source>
</evidence>
<evidence type="ECO:0000256" key="7">
    <source>
        <dbReference type="ARBA" id="ARBA00022691"/>
    </source>
</evidence>
<protein>
    <recommendedName>
        <fullName evidence="15">Threonylcarbamoyladenosine tRNA methylthiotransferase MtaB</fullName>
        <ecNumber evidence="3">2.8.4.5</ecNumber>
    </recommendedName>
    <alternativeName>
        <fullName evidence="12">tRNA-t(6)A37 methylthiotransferase</fullName>
    </alternativeName>
</protein>
<proteinExistence type="inferred from homology"/>
<dbReference type="SFLD" id="SFLDG01082">
    <property type="entry name" value="B12-binding_domain_containing"/>
    <property type="match status" value="1"/>
</dbReference>
<dbReference type="InterPro" id="IPR020612">
    <property type="entry name" value="Methylthiotransferase_CS"/>
</dbReference>
<dbReference type="Pfam" id="PF04055">
    <property type="entry name" value="Radical_SAM"/>
    <property type="match status" value="1"/>
</dbReference>
<evidence type="ECO:0000256" key="8">
    <source>
        <dbReference type="ARBA" id="ARBA00022694"/>
    </source>
</evidence>
<keyword evidence="6 19" id="KW-0808">Transferase</keyword>
<keyword evidence="20" id="KW-1185">Reference proteome</keyword>
<dbReference type="SUPFAM" id="SSF102114">
    <property type="entry name" value="Radical SAM enzymes"/>
    <property type="match status" value="1"/>
</dbReference>
<dbReference type="Gene3D" id="3.80.30.20">
    <property type="entry name" value="tm_1862 like domain"/>
    <property type="match status" value="1"/>
</dbReference>
<feature type="domain" description="Radical SAM core" evidence="18">
    <location>
        <begin position="160"/>
        <end position="392"/>
    </location>
</feature>
<gene>
    <name evidence="19" type="primary">yqeV</name>
    <name evidence="19" type="ordered locus">Tph_c21080</name>
</gene>
<dbReference type="NCBIfam" id="TIGR01579">
    <property type="entry name" value="MiaB-like-C"/>
    <property type="match status" value="1"/>
</dbReference>
<dbReference type="FunFam" id="3.80.30.20:FF:000001">
    <property type="entry name" value="tRNA-2-methylthio-N(6)-dimethylallyladenosine synthase 2"/>
    <property type="match status" value="1"/>
</dbReference>
<dbReference type="PROSITE" id="PS51449">
    <property type="entry name" value="MTTASE_N"/>
    <property type="match status" value="1"/>
</dbReference>
<dbReference type="PROSITE" id="PS50926">
    <property type="entry name" value="TRAM"/>
    <property type="match status" value="1"/>
</dbReference>
<dbReference type="Pfam" id="PF01938">
    <property type="entry name" value="TRAM"/>
    <property type="match status" value="1"/>
</dbReference>
<keyword evidence="9" id="KW-0479">Metal-binding</keyword>
<dbReference type="PROSITE" id="PS01278">
    <property type="entry name" value="MTTASE_RADICAL"/>
    <property type="match status" value="1"/>
</dbReference>
<keyword evidence="8" id="KW-0819">tRNA processing</keyword>
<dbReference type="Proteomes" id="UP000000467">
    <property type="component" value="Chromosome"/>
</dbReference>
<dbReference type="FunFam" id="3.40.50.12160:FF:000004">
    <property type="entry name" value="Threonylcarbamoyladenosine tRNA methylthiotransferase MtaB"/>
    <property type="match status" value="1"/>
</dbReference>
<dbReference type="GO" id="GO:0046872">
    <property type="term" value="F:metal ion binding"/>
    <property type="evidence" value="ECO:0007669"/>
    <property type="project" value="UniProtKB-KW"/>
</dbReference>
<dbReference type="HOGENOM" id="CLU_018697_1_0_9"/>
<comment type="function">
    <text evidence="2">Catalyzes the methylthiolation of N6-threonylcarbamoyladenosine (t(6)A), leading to the formation of 2-methylthio-N6-threonylcarbamoyladenosine (ms(2)t(6)A) at position 37 in tRNAs that read codons beginning with adenine.</text>
</comment>
<dbReference type="KEGG" id="tpz:Tph_c21080"/>
<dbReference type="EC" id="2.8.4.5" evidence="3"/>
<dbReference type="InterPro" id="IPR007197">
    <property type="entry name" value="rSAM"/>
</dbReference>
<keyword evidence="4" id="KW-0004">4Fe-4S</keyword>
<evidence type="ECO:0000256" key="10">
    <source>
        <dbReference type="ARBA" id="ARBA00023004"/>
    </source>
</evidence>
<dbReference type="InterPro" id="IPR006467">
    <property type="entry name" value="MiaB-like_bact"/>
</dbReference>
<dbReference type="InterPro" id="IPR038135">
    <property type="entry name" value="Methylthiotransferase_N_sf"/>
</dbReference>
<dbReference type="GO" id="GO:0035598">
    <property type="term" value="F:tRNA (N(6)-L-threonylcarbamoyladenosine(37)-C(2))-methylthiotransferase activity"/>
    <property type="evidence" value="ECO:0007669"/>
    <property type="project" value="UniProtKB-EC"/>
</dbReference>
<keyword evidence="11" id="KW-0411">Iron-sulfur</keyword>
<comment type="similarity">
    <text evidence="14">Belongs to the methylthiotransferase family. MtaB subfamily.</text>
</comment>
<evidence type="ECO:0000259" key="17">
    <source>
        <dbReference type="PROSITE" id="PS51449"/>
    </source>
</evidence>
<dbReference type="SFLD" id="SFLDG01061">
    <property type="entry name" value="methylthiotransferase"/>
    <property type="match status" value="1"/>
</dbReference>
<evidence type="ECO:0000256" key="2">
    <source>
        <dbReference type="ARBA" id="ARBA00002399"/>
    </source>
</evidence>
<feature type="domain" description="MTTase N-terminal" evidence="17">
    <location>
        <begin position="16"/>
        <end position="128"/>
    </location>
</feature>
<evidence type="ECO:0000256" key="4">
    <source>
        <dbReference type="ARBA" id="ARBA00022485"/>
    </source>
</evidence>
<comment type="cofactor">
    <cofactor evidence="1">
        <name>[4Fe-4S] cluster</name>
        <dbReference type="ChEBI" id="CHEBI:49883"/>
    </cofactor>
</comment>
<dbReference type="EMBL" id="CP003732">
    <property type="protein sequence ID" value="AFV12302.1"/>
    <property type="molecule type" value="Genomic_DNA"/>
</dbReference>
<evidence type="ECO:0000256" key="1">
    <source>
        <dbReference type="ARBA" id="ARBA00001966"/>
    </source>
</evidence>
<evidence type="ECO:0000256" key="12">
    <source>
        <dbReference type="ARBA" id="ARBA00031213"/>
    </source>
</evidence>
<evidence type="ECO:0000256" key="14">
    <source>
        <dbReference type="ARBA" id="ARBA00061574"/>
    </source>
</evidence>
<dbReference type="NCBIfam" id="TIGR00089">
    <property type="entry name" value="MiaB/RimO family radical SAM methylthiotransferase"/>
    <property type="match status" value="1"/>
</dbReference>
<dbReference type="InterPro" id="IPR006638">
    <property type="entry name" value="Elp3/MiaA/NifB-like_rSAM"/>
</dbReference>
<dbReference type="InterPro" id="IPR023404">
    <property type="entry name" value="rSAM_horseshoe"/>
</dbReference>
<dbReference type="InterPro" id="IPR002792">
    <property type="entry name" value="TRAM_dom"/>
</dbReference>
<evidence type="ECO:0000256" key="15">
    <source>
        <dbReference type="ARBA" id="ARBA00069898"/>
    </source>
</evidence>
<dbReference type="SFLD" id="SFLDS00029">
    <property type="entry name" value="Radical_SAM"/>
    <property type="match status" value="1"/>
</dbReference>
<reference evidence="19 20" key="1">
    <citation type="journal article" date="2012" name="BMC Genomics">
        <title>Genome-guided analysis of physiological and morphological traits of the fermentative acetate oxidizer Thermacetogenium phaeum.</title>
        <authorList>
            <person name="Oehler D."/>
            <person name="Poehlein A."/>
            <person name="Leimbach A."/>
            <person name="Muller N."/>
            <person name="Daniel R."/>
            <person name="Gottschalk G."/>
            <person name="Schink B."/>
        </authorList>
    </citation>
    <scope>NUCLEOTIDE SEQUENCE [LARGE SCALE GENOMIC DNA]</scope>
    <source>
        <strain evidence="20">ATCC BAA-254 / DSM 26808 / PB</strain>
    </source>
</reference>
<feature type="domain" description="TRAM" evidence="16">
    <location>
        <begin position="393"/>
        <end position="460"/>
    </location>
</feature>
<dbReference type="PANTHER" id="PTHR11918">
    <property type="entry name" value="RADICAL SAM PROTEINS"/>
    <property type="match status" value="1"/>
</dbReference>
<dbReference type="InterPro" id="IPR013848">
    <property type="entry name" value="Methylthiotransferase_N"/>
</dbReference>
<accession>K4LJV1</accession>
<name>K4LJV1_THEPS</name>
<dbReference type="eggNOG" id="COG0621">
    <property type="taxonomic scope" value="Bacteria"/>
</dbReference>
<dbReference type="InterPro" id="IPR058240">
    <property type="entry name" value="rSAM_sf"/>
</dbReference>
<comment type="catalytic activity">
    <reaction evidence="13">
        <text>N(6)-L-threonylcarbamoyladenosine(37) in tRNA + (sulfur carrier)-SH + AH2 + 2 S-adenosyl-L-methionine = 2-methylsulfanyl-N(6)-L-threonylcarbamoyladenosine(37) in tRNA + (sulfur carrier)-H + 5'-deoxyadenosine + L-methionine + A + S-adenosyl-L-homocysteine + 2 H(+)</text>
        <dbReference type="Rhea" id="RHEA:37075"/>
        <dbReference type="Rhea" id="RHEA-COMP:10163"/>
        <dbReference type="Rhea" id="RHEA-COMP:11092"/>
        <dbReference type="Rhea" id="RHEA-COMP:14737"/>
        <dbReference type="Rhea" id="RHEA-COMP:14739"/>
        <dbReference type="ChEBI" id="CHEBI:13193"/>
        <dbReference type="ChEBI" id="CHEBI:15378"/>
        <dbReference type="ChEBI" id="CHEBI:17319"/>
        <dbReference type="ChEBI" id="CHEBI:17499"/>
        <dbReference type="ChEBI" id="CHEBI:29917"/>
        <dbReference type="ChEBI" id="CHEBI:57844"/>
        <dbReference type="ChEBI" id="CHEBI:57856"/>
        <dbReference type="ChEBI" id="CHEBI:59789"/>
        <dbReference type="ChEBI" id="CHEBI:64428"/>
        <dbReference type="ChEBI" id="CHEBI:74418"/>
        <dbReference type="ChEBI" id="CHEBI:74420"/>
        <dbReference type="EC" id="2.8.4.5"/>
    </reaction>
</comment>
<evidence type="ECO:0000256" key="5">
    <source>
        <dbReference type="ARBA" id="ARBA00022490"/>
    </source>
</evidence>
<keyword evidence="5" id="KW-0963">Cytoplasm</keyword>
<evidence type="ECO:0000256" key="13">
    <source>
        <dbReference type="ARBA" id="ARBA00051661"/>
    </source>
</evidence>
<dbReference type="SMART" id="SM00729">
    <property type="entry name" value="Elp3"/>
    <property type="match status" value="1"/>
</dbReference>
<evidence type="ECO:0000313" key="20">
    <source>
        <dbReference type="Proteomes" id="UP000000467"/>
    </source>
</evidence>
<evidence type="ECO:0000313" key="19">
    <source>
        <dbReference type="EMBL" id="AFV12302.1"/>
    </source>
</evidence>
<sequence length="461" mass="51656">MSFTNGVIWVVEQQGKRVAFYTLGCKVNQQETASLMKLFRKRGFRVVDFKKDADVYIINTCAVTHTAAQKCRQVIRRAIGRSPAAVVAVLGCYSQVAAEEVLSIPGVDLVVGTSGRSRLVELVSEAMEKKRSGEWPAKGINAVEALDGSLDFEQLPLPDDPRRTRAFLKIEDGCDQFCTYCTVPYARGGVRSLHPDLVQERLSELVCAGYREVVLTGVHTSAYGKDLGGGVNLPRLLRELVELPGNFRIRLSSVEPAEVTEELLELLATSPRLCRHLHIPLQSGDDEILCRMNRPYTAEEYRKLFHLAREMIPGIAITTDVLVGFPGEEERHFQNTFNLIATLPFRDLHVFKYSPRPGTPAAAMPEQVAPPVKDRRSSCLRRLADELAASFARRFVGETMTVLVERRSRKRQGWWEGLTDNYLRVFFPASQRKSGVRGEFVPVRILEVGPRDELQGEAVEN</sequence>
<keyword evidence="10" id="KW-0408">Iron</keyword>
<evidence type="ECO:0000259" key="18">
    <source>
        <dbReference type="PROSITE" id="PS51918"/>
    </source>
</evidence>
<dbReference type="GO" id="GO:0051539">
    <property type="term" value="F:4 iron, 4 sulfur cluster binding"/>
    <property type="evidence" value="ECO:0007669"/>
    <property type="project" value="UniProtKB-KW"/>
</dbReference>
<keyword evidence="7" id="KW-0949">S-adenosyl-L-methionine</keyword>
<dbReference type="STRING" id="1089553.Tph_c21080"/>
<dbReference type="CDD" id="cd01335">
    <property type="entry name" value="Radical_SAM"/>
    <property type="match status" value="1"/>
</dbReference>
<evidence type="ECO:0000256" key="11">
    <source>
        <dbReference type="ARBA" id="ARBA00023014"/>
    </source>
</evidence>
<evidence type="ECO:0000259" key="16">
    <source>
        <dbReference type="PROSITE" id="PS50926"/>
    </source>
</evidence>
<dbReference type="InterPro" id="IPR005839">
    <property type="entry name" value="Methylthiotransferase"/>
</dbReference>
<dbReference type="PROSITE" id="PS51918">
    <property type="entry name" value="RADICAL_SAM"/>
    <property type="match status" value="1"/>
</dbReference>
<evidence type="ECO:0000256" key="3">
    <source>
        <dbReference type="ARBA" id="ARBA00013273"/>
    </source>
</evidence>
<dbReference type="Pfam" id="PF00919">
    <property type="entry name" value="UPF0004"/>
    <property type="match status" value="1"/>
</dbReference>
<organism evidence="19 20">
    <name type="scientific">Thermacetogenium phaeum (strain ATCC BAA-254 / DSM 26808 / PB)</name>
    <dbReference type="NCBI Taxonomy" id="1089553"/>
    <lineage>
        <taxon>Bacteria</taxon>
        <taxon>Bacillati</taxon>
        <taxon>Bacillota</taxon>
        <taxon>Clostridia</taxon>
        <taxon>Thermoanaerobacterales</taxon>
        <taxon>Thermoanaerobacteraceae</taxon>
        <taxon>Thermacetogenium</taxon>
    </lineage>
</organism>
<dbReference type="AlphaFoldDB" id="K4LJV1"/>
<evidence type="ECO:0000256" key="9">
    <source>
        <dbReference type="ARBA" id="ARBA00022723"/>
    </source>
</evidence>
<dbReference type="Gene3D" id="3.40.50.12160">
    <property type="entry name" value="Methylthiotransferase, N-terminal domain"/>
    <property type="match status" value="1"/>
</dbReference>